<evidence type="ECO:0000313" key="2">
    <source>
        <dbReference type="EMBL" id="MFD1322069.1"/>
    </source>
</evidence>
<reference evidence="3" key="1">
    <citation type="journal article" date="2019" name="Int. J. Syst. Evol. Microbiol.">
        <title>The Global Catalogue of Microorganisms (GCM) 10K type strain sequencing project: providing services to taxonomists for standard genome sequencing and annotation.</title>
        <authorList>
            <consortium name="The Broad Institute Genomics Platform"/>
            <consortium name="The Broad Institute Genome Sequencing Center for Infectious Disease"/>
            <person name="Wu L."/>
            <person name="Ma J."/>
        </authorList>
    </citation>
    <scope>NUCLEOTIDE SEQUENCE [LARGE SCALE GENOMIC DNA]</scope>
    <source>
        <strain evidence="3">JCM 31037</strain>
    </source>
</reference>
<comment type="caution">
    <text evidence="2">The sequence shown here is derived from an EMBL/GenBank/DDBJ whole genome shotgun (WGS) entry which is preliminary data.</text>
</comment>
<protein>
    <submittedName>
        <fullName evidence="2">DUF2617 family protein</fullName>
    </submittedName>
</protein>
<organism evidence="2 3">
    <name type="scientific">Micromonospora sonneratiae</name>
    <dbReference type="NCBI Taxonomy" id="1184706"/>
    <lineage>
        <taxon>Bacteria</taxon>
        <taxon>Bacillati</taxon>
        <taxon>Actinomycetota</taxon>
        <taxon>Actinomycetes</taxon>
        <taxon>Micromonosporales</taxon>
        <taxon>Micromonosporaceae</taxon>
        <taxon>Micromonospora</taxon>
    </lineage>
</organism>
<gene>
    <name evidence="2" type="ORF">ACFQ4H_13285</name>
</gene>
<dbReference type="InterPro" id="IPR024486">
    <property type="entry name" value="DUF2617"/>
</dbReference>
<evidence type="ECO:0000313" key="3">
    <source>
        <dbReference type="Proteomes" id="UP001597260"/>
    </source>
</evidence>
<dbReference type="EMBL" id="JBHTMP010000017">
    <property type="protein sequence ID" value="MFD1322069.1"/>
    <property type="molecule type" value="Genomic_DNA"/>
</dbReference>
<dbReference type="Pfam" id="PF10936">
    <property type="entry name" value="DUF2617"/>
    <property type="match status" value="1"/>
</dbReference>
<sequence length="190" mass="19857">MLVTLDAPYADTSAADLSFALESAERPALYVLDLVLPTTTSADPAGSQPSDPAGSQPSGDDGVRLRLRLLGASHQVTVSASGLDFVETVACLPGRQPDLPATVEDAATGYRFTARVLRLNSAELAARSAALRQELADDPYALVGVFPGGPDAITALQAGVHAGAGIGWRTWHAYPQTGELVETETTVRMR</sequence>
<accession>A0ABW3YD38</accession>
<name>A0ABW3YD38_9ACTN</name>
<evidence type="ECO:0000256" key="1">
    <source>
        <dbReference type="SAM" id="MobiDB-lite"/>
    </source>
</evidence>
<feature type="compositionally biased region" description="Polar residues" evidence="1">
    <location>
        <begin position="40"/>
        <end position="58"/>
    </location>
</feature>
<dbReference type="Proteomes" id="UP001597260">
    <property type="component" value="Unassembled WGS sequence"/>
</dbReference>
<proteinExistence type="predicted"/>
<dbReference type="RefSeq" id="WP_377570581.1">
    <property type="nucleotide sequence ID" value="NZ_JBHTMP010000017.1"/>
</dbReference>
<feature type="region of interest" description="Disordered" evidence="1">
    <location>
        <begin position="40"/>
        <end position="61"/>
    </location>
</feature>
<keyword evidence="3" id="KW-1185">Reference proteome</keyword>